<keyword evidence="2" id="KW-0472">Membrane</keyword>
<gene>
    <name evidence="3" type="ORF">V8G54_004716</name>
</gene>
<feature type="compositionally biased region" description="Pro residues" evidence="1">
    <location>
        <begin position="43"/>
        <end position="67"/>
    </location>
</feature>
<feature type="transmembrane region" description="Helical" evidence="2">
    <location>
        <begin position="90"/>
        <end position="112"/>
    </location>
</feature>
<evidence type="ECO:0000313" key="4">
    <source>
        <dbReference type="Proteomes" id="UP001374535"/>
    </source>
</evidence>
<feature type="region of interest" description="Disordered" evidence="1">
    <location>
        <begin position="1"/>
        <end position="73"/>
    </location>
</feature>
<evidence type="ECO:0000313" key="3">
    <source>
        <dbReference type="EMBL" id="WVZ26172.1"/>
    </source>
</evidence>
<organism evidence="3 4">
    <name type="scientific">Vigna mungo</name>
    <name type="common">Black gram</name>
    <name type="synonym">Phaseolus mungo</name>
    <dbReference type="NCBI Taxonomy" id="3915"/>
    <lineage>
        <taxon>Eukaryota</taxon>
        <taxon>Viridiplantae</taxon>
        <taxon>Streptophyta</taxon>
        <taxon>Embryophyta</taxon>
        <taxon>Tracheophyta</taxon>
        <taxon>Spermatophyta</taxon>
        <taxon>Magnoliopsida</taxon>
        <taxon>eudicotyledons</taxon>
        <taxon>Gunneridae</taxon>
        <taxon>Pentapetalae</taxon>
        <taxon>rosids</taxon>
        <taxon>fabids</taxon>
        <taxon>Fabales</taxon>
        <taxon>Fabaceae</taxon>
        <taxon>Papilionoideae</taxon>
        <taxon>50 kb inversion clade</taxon>
        <taxon>NPAAA clade</taxon>
        <taxon>indigoferoid/millettioid clade</taxon>
        <taxon>Phaseoleae</taxon>
        <taxon>Vigna</taxon>
    </lineage>
</organism>
<feature type="non-terminal residue" evidence="3">
    <location>
        <position position="1"/>
    </location>
</feature>
<keyword evidence="4" id="KW-1185">Reference proteome</keyword>
<feature type="compositionally biased region" description="Low complexity" evidence="1">
    <location>
        <begin position="1"/>
        <end position="42"/>
    </location>
</feature>
<sequence>SKPHSSSHATPSSSARSPSYSLITSSPSPTSSSSPAVPASLPSLPPKPSSSPTTHPPTSPSTTPPLNHPDLFSTPSLDVHGVQSLLDYSIFARLNGVVLLPIFSFVLPLLLCQGKNVPLGCKFTSLSSEKCSQNLG</sequence>
<protein>
    <submittedName>
        <fullName evidence="3">Uncharacterized protein</fullName>
    </submittedName>
</protein>
<evidence type="ECO:0000256" key="2">
    <source>
        <dbReference type="SAM" id="Phobius"/>
    </source>
</evidence>
<dbReference type="EMBL" id="CP144700">
    <property type="protein sequence ID" value="WVZ26172.1"/>
    <property type="molecule type" value="Genomic_DNA"/>
</dbReference>
<keyword evidence="2" id="KW-1133">Transmembrane helix</keyword>
<accession>A0AAQ3PEC2</accession>
<dbReference type="Proteomes" id="UP001374535">
    <property type="component" value="Chromosome 1"/>
</dbReference>
<proteinExistence type="predicted"/>
<name>A0AAQ3PEC2_VIGMU</name>
<reference evidence="3 4" key="1">
    <citation type="journal article" date="2023" name="Life. Sci Alliance">
        <title>Evolutionary insights into 3D genome organization and epigenetic landscape of Vigna mungo.</title>
        <authorList>
            <person name="Junaid A."/>
            <person name="Singh B."/>
            <person name="Bhatia S."/>
        </authorList>
    </citation>
    <scope>NUCLEOTIDE SEQUENCE [LARGE SCALE GENOMIC DNA]</scope>
    <source>
        <strain evidence="3">Urdbean</strain>
    </source>
</reference>
<dbReference type="AlphaFoldDB" id="A0AAQ3PEC2"/>
<keyword evidence="2" id="KW-0812">Transmembrane</keyword>
<evidence type="ECO:0000256" key="1">
    <source>
        <dbReference type="SAM" id="MobiDB-lite"/>
    </source>
</evidence>